<gene>
    <name evidence="2" type="ORF">M4Z11_06900</name>
</gene>
<dbReference type="Pfam" id="PF03428">
    <property type="entry name" value="RP-C"/>
    <property type="match status" value="1"/>
</dbReference>
<dbReference type="RefSeq" id="WP_283772530.1">
    <property type="nucleotide sequence ID" value="NZ_JAMCOF010000015.1"/>
</dbReference>
<protein>
    <submittedName>
        <fullName evidence="2">Replication protein C</fullName>
    </submittedName>
</protein>
<evidence type="ECO:0000259" key="1">
    <source>
        <dbReference type="Pfam" id="PF03428"/>
    </source>
</evidence>
<dbReference type="Proteomes" id="UP001523003">
    <property type="component" value="Unassembled WGS sequence"/>
</dbReference>
<name>A0ABT0PAM9_9HYPH</name>
<keyword evidence="3" id="KW-1185">Reference proteome</keyword>
<evidence type="ECO:0000313" key="2">
    <source>
        <dbReference type="EMBL" id="MCL6230312.1"/>
    </source>
</evidence>
<dbReference type="EMBL" id="JAMCOF010000015">
    <property type="protein sequence ID" value="MCL6230312.1"/>
    <property type="molecule type" value="Genomic_DNA"/>
</dbReference>
<accession>A0ABT0PAM9</accession>
<organism evidence="2 3">
    <name type="scientific">Bartonella bilalgolemii</name>
    <dbReference type="NCBI Taxonomy" id="2942911"/>
    <lineage>
        <taxon>Bacteria</taxon>
        <taxon>Pseudomonadati</taxon>
        <taxon>Pseudomonadota</taxon>
        <taxon>Alphaproteobacteria</taxon>
        <taxon>Hyphomicrobiales</taxon>
        <taxon>Bartonellaceae</taxon>
        <taxon>Bartonella</taxon>
    </lineage>
</organism>
<sequence>MANKTSGRKLTSKHWEYIKIADNTDIGHISRSQLIFLVQDLPIIGLIKGTEVHLLTKLLNTVPITHFEKGKIPIVFKSNHQIGLEIGCTSVHVSRLLSRLFDKGLIVMRDSANYKRYSFSSANHVPIACGIDLSILIARYYELQHSISTTKEEKKHHSMAIRTFCGAYRRLRLRIEEIKSTPIASMFLNRLNKIKAALGSPFRASILRLEKAIRLLNWLLDRLCFTKMLCTNSKNVMHIHNTTLNLNCKCNRNECSDNSEHTQINDVTSGHNKMAYEKRVNGKNE</sequence>
<dbReference type="InterPro" id="IPR005090">
    <property type="entry name" value="RepC_N"/>
</dbReference>
<reference evidence="2 3" key="1">
    <citation type="submission" date="2022-05" db="EMBL/GenBank/DDBJ databases">
        <title>Description of the Bartonella bilalgolemii sp. nov. Isolated from Apodemus uralensis (Pallas 1811).</title>
        <authorList>
            <person name="Zgheib R."/>
            <person name="Celebi B."/>
        </authorList>
    </citation>
    <scope>NUCLEOTIDE SEQUENCE [LARGE SCALE GENOMIC DNA]</scope>
    <source>
        <strain evidence="2 3">G70</strain>
    </source>
</reference>
<proteinExistence type="predicted"/>
<comment type="caution">
    <text evidence="2">The sequence shown here is derived from an EMBL/GenBank/DDBJ whole genome shotgun (WGS) entry which is preliminary data.</text>
</comment>
<feature type="domain" description="Plasmid replication protein C N-terminal" evidence="1">
    <location>
        <begin position="8"/>
        <end position="175"/>
    </location>
</feature>
<dbReference type="InterPro" id="IPR036390">
    <property type="entry name" value="WH_DNA-bd_sf"/>
</dbReference>
<feature type="non-terminal residue" evidence="2">
    <location>
        <position position="285"/>
    </location>
</feature>
<dbReference type="SUPFAM" id="SSF46785">
    <property type="entry name" value="Winged helix' DNA-binding domain"/>
    <property type="match status" value="1"/>
</dbReference>
<evidence type="ECO:0000313" key="3">
    <source>
        <dbReference type="Proteomes" id="UP001523003"/>
    </source>
</evidence>